<feature type="transmembrane region" description="Helical" evidence="1">
    <location>
        <begin position="92"/>
        <end position="112"/>
    </location>
</feature>
<feature type="transmembrane region" description="Helical" evidence="1">
    <location>
        <begin position="143"/>
        <end position="159"/>
    </location>
</feature>
<name>A0A1D3L4V0_9EURY</name>
<accession>A0A1D3L4V0</accession>
<feature type="transmembrane region" description="Helical" evidence="1">
    <location>
        <begin position="47"/>
        <end position="80"/>
    </location>
</feature>
<dbReference type="PATRIC" id="fig|129848.4.peg.2165"/>
<evidence type="ECO:0000313" key="3">
    <source>
        <dbReference type="Proteomes" id="UP000094707"/>
    </source>
</evidence>
<feature type="transmembrane region" description="Helical" evidence="1">
    <location>
        <begin position="205"/>
        <end position="223"/>
    </location>
</feature>
<evidence type="ECO:0008006" key="4">
    <source>
        <dbReference type="Google" id="ProtNLM"/>
    </source>
</evidence>
<dbReference type="STRING" id="118062.MCBB_2118"/>
<feature type="transmembrane region" description="Helical" evidence="1">
    <location>
        <begin position="165"/>
        <end position="184"/>
    </location>
</feature>
<dbReference type="KEGG" id="mcub:MCBB_2118"/>
<dbReference type="InterPro" id="IPR007404">
    <property type="entry name" value="YdjM-like"/>
</dbReference>
<dbReference type="Proteomes" id="UP000094707">
    <property type="component" value="Chromosome I"/>
</dbReference>
<protein>
    <recommendedName>
        <fullName evidence="4">Membrane-bound metal-dependent hydrolase</fullName>
    </recommendedName>
</protein>
<feature type="transmembrane region" description="Helical" evidence="1">
    <location>
        <begin position="118"/>
        <end position="136"/>
    </location>
</feature>
<dbReference type="AlphaFoldDB" id="A0A1D3L4V0"/>
<keyword evidence="3" id="KW-1185">Reference proteome</keyword>
<keyword evidence="1" id="KW-0472">Membrane</keyword>
<evidence type="ECO:0000256" key="1">
    <source>
        <dbReference type="SAM" id="Phobius"/>
    </source>
</evidence>
<keyword evidence="1" id="KW-1133">Transmembrane helix</keyword>
<evidence type="ECO:0000313" key="2">
    <source>
        <dbReference type="EMBL" id="SCG86661.1"/>
    </source>
</evidence>
<organism evidence="2 3">
    <name type="scientific">Methanobacterium congolense</name>
    <dbReference type="NCBI Taxonomy" id="118062"/>
    <lineage>
        <taxon>Archaea</taxon>
        <taxon>Methanobacteriati</taxon>
        <taxon>Methanobacteriota</taxon>
        <taxon>Methanomada group</taxon>
        <taxon>Methanobacteria</taxon>
        <taxon>Methanobacteriales</taxon>
        <taxon>Methanobacteriaceae</taxon>
        <taxon>Methanobacterium</taxon>
    </lineage>
</organism>
<keyword evidence="1" id="KW-0812">Transmembrane</keyword>
<dbReference type="OrthoDB" id="118042at2157"/>
<gene>
    <name evidence="2" type="ORF">MCBB_2118</name>
</gene>
<proteinExistence type="predicted"/>
<dbReference type="RefSeq" id="WP_071907704.1">
    <property type="nucleotide sequence ID" value="NZ_LT607756.1"/>
</dbReference>
<reference evidence="2 3" key="1">
    <citation type="submission" date="2016-08" db="EMBL/GenBank/DDBJ databases">
        <authorList>
            <person name="Seilhamer J.J."/>
        </authorList>
    </citation>
    <scope>NUCLEOTIDE SEQUENCE [LARGE SCALE GENOMIC DNA]</scope>
    <source>
        <strain evidence="2">Buetzberg</strain>
    </source>
</reference>
<sequence>MPSYKKHVLFSILMALPFFPDVFYLSLAVLGASMLDMDHDVNRKNLTIMALIGMVIALTLYILKLPFLIGLILIILAVIFYVSKHRGFMHSIMGICLISCFMAVFVMGSSLVLQDLSLPLKLSLILISLLLGFIILNRKLMPIFAVLVSIGIILTPTSLLNSVNIYQVFAAILLGCASHVILDMSTPAGIRLLSPISSRKYHKKAAFGLFSLWIGSVFIYFFLLNGSWLSLF</sequence>
<dbReference type="EMBL" id="LT607756">
    <property type="protein sequence ID" value="SCG86661.1"/>
    <property type="molecule type" value="Genomic_DNA"/>
</dbReference>
<dbReference type="Pfam" id="PF04307">
    <property type="entry name" value="YdjM"/>
    <property type="match status" value="1"/>
</dbReference>
<dbReference type="GeneID" id="30412953"/>